<evidence type="ECO:0000313" key="2">
    <source>
        <dbReference type="Proteomes" id="UP000515860"/>
    </source>
</evidence>
<reference evidence="1 2" key="1">
    <citation type="submission" date="2020-08" db="EMBL/GenBank/DDBJ databases">
        <authorList>
            <person name="Liu C."/>
            <person name="Sun Q."/>
        </authorList>
    </citation>
    <scope>NUCLEOTIDE SEQUENCE [LARGE SCALE GENOMIC DNA]</scope>
    <source>
        <strain evidence="1 2">NSJ-29</strain>
    </source>
</reference>
<dbReference type="SUPFAM" id="SSF50475">
    <property type="entry name" value="FMN-binding split barrel"/>
    <property type="match status" value="1"/>
</dbReference>
<name>A0A7G9GBQ9_9FIRM</name>
<sequence length="149" mass="16736">MDKIIQFYEIIKNEMSVTLATALDQSVTMRFVSPVYYKKSILFFTEPESLKYRQLKANPNCCIGAGNFFAEASAEFLGSTMSDHNEELRKVYCEKFPGAFDEGVALGGRTAEFILLKPTRLKGWAFKDGIPSSDGIPTVPFEIELTEIQ</sequence>
<accession>A0A7G9GBQ9</accession>
<dbReference type="KEGG" id="whj:H9Q79_15330"/>
<protein>
    <submittedName>
        <fullName evidence="1">Pyridoxamine 5'-phosphate oxidase family protein</fullName>
    </submittedName>
</protein>
<dbReference type="RefSeq" id="WP_118647134.1">
    <property type="nucleotide sequence ID" value="NZ_CP060635.1"/>
</dbReference>
<keyword evidence="2" id="KW-1185">Reference proteome</keyword>
<dbReference type="EMBL" id="CP060635">
    <property type="protein sequence ID" value="QNM08241.1"/>
    <property type="molecule type" value="Genomic_DNA"/>
</dbReference>
<evidence type="ECO:0000313" key="1">
    <source>
        <dbReference type="EMBL" id="QNM08241.1"/>
    </source>
</evidence>
<proteinExistence type="predicted"/>
<dbReference type="Proteomes" id="UP000515860">
    <property type="component" value="Chromosome"/>
</dbReference>
<dbReference type="InterPro" id="IPR012349">
    <property type="entry name" value="Split_barrel_FMN-bd"/>
</dbReference>
<gene>
    <name evidence="1" type="ORF">H9Q79_15330</name>
</gene>
<organism evidence="1 2">
    <name type="scientific">Wansuia hejianensis</name>
    <dbReference type="NCBI Taxonomy" id="2763667"/>
    <lineage>
        <taxon>Bacteria</taxon>
        <taxon>Bacillati</taxon>
        <taxon>Bacillota</taxon>
        <taxon>Clostridia</taxon>
        <taxon>Lachnospirales</taxon>
        <taxon>Lachnospiraceae</taxon>
        <taxon>Wansuia</taxon>
    </lineage>
</organism>
<dbReference type="AlphaFoldDB" id="A0A7G9GBQ9"/>
<dbReference type="Gene3D" id="2.30.110.10">
    <property type="entry name" value="Electron Transport, Fmn-binding Protein, Chain A"/>
    <property type="match status" value="1"/>
</dbReference>